<accession>A0AAU7XYC9</accession>
<proteinExistence type="predicted"/>
<dbReference type="AlphaFoldDB" id="A0AAU7XYC9"/>
<keyword evidence="3" id="KW-1185">Reference proteome</keyword>
<name>A0AAU7XYC9_9PSED</name>
<dbReference type="EMBL" id="CP158373">
    <property type="protein sequence ID" value="XBY62384.1"/>
    <property type="molecule type" value="Genomic_DNA"/>
</dbReference>
<organism evidence="2">
    <name type="scientific">Pseudomonas solani</name>
    <dbReference type="NCBI Taxonomy" id="2731552"/>
    <lineage>
        <taxon>Bacteria</taxon>
        <taxon>Pseudomonadati</taxon>
        <taxon>Pseudomonadota</taxon>
        <taxon>Gammaproteobacteria</taxon>
        <taxon>Pseudomonadales</taxon>
        <taxon>Pseudomonadaceae</taxon>
        <taxon>Pseudomonas</taxon>
    </lineage>
</organism>
<evidence type="ECO:0000313" key="1">
    <source>
        <dbReference type="EMBL" id="BCD83697.1"/>
    </source>
</evidence>
<dbReference type="RefSeq" id="WP_021216953.1">
    <property type="nucleotide sequence ID" value="NZ_AP023081.1"/>
</dbReference>
<gene>
    <name evidence="2" type="ORF">ABS648_20825</name>
    <name evidence="1" type="ORF">PSm6_01040</name>
</gene>
<sequence>MKEQRTFLALRAHIDELLRDGASIISRDPLTLKVSGHLYRVNYGMLISHSVAA</sequence>
<evidence type="ECO:0000313" key="2">
    <source>
        <dbReference type="EMBL" id="XBY62384.1"/>
    </source>
</evidence>
<protein>
    <submittedName>
        <fullName evidence="2">Uncharacterized protein</fullName>
    </submittedName>
</protein>
<reference evidence="2" key="2">
    <citation type="submission" date="2023-08" db="EMBL/GenBank/DDBJ databases">
        <title>Increased levels of nutrients transform a symbiont into a lethal pathobiont.</title>
        <authorList>
            <person name="Lachnit T."/>
            <person name="Ulrich L."/>
            <person name="Willmer F.M."/>
            <person name="Hasenbein T."/>
            <person name="Steiner L.X."/>
            <person name="Wolters M."/>
            <person name="Herbst E.M."/>
            <person name="Deines P."/>
        </authorList>
    </citation>
    <scope>NUCLEOTIDE SEQUENCE</scope>
    <source>
        <strain evidence="2">T3</strain>
    </source>
</reference>
<evidence type="ECO:0000313" key="3">
    <source>
        <dbReference type="Proteomes" id="UP001064896"/>
    </source>
</evidence>
<dbReference type="EMBL" id="AP023081">
    <property type="protein sequence ID" value="BCD83697.1"/>
    <property type="molecule type" value="Genomic_DNA"/>
</dbReference>
<reference evidence="1" key="1">
    <citation type="submission" date="2020-05" db="EMBL/GenBank/DDBJ databases">
        <title>Complete genome sequence of Pseudomonas sp. Sm006.</title>
        <authorList>
            <person name="Takeuchi K."/>
            <person name="Someya N."/>
        </authorList>
    </citation>
    <scope>NUCLEOTIDE SEQUENCE</scope>
    <source>
        <strain evidence="1">Sm006</strain>
    </source>
</reference>
<dbReference type="Proteomes" id="UP001064896">
    <property type="component" value="Chromosome"/>
</dbReference>